<dbReference type="AlphaFoldDB" id="A0A2W2H5T3"/>
<protein>
    <recommendedName>
        <fullName evidence="3">Cupin</fullName>
    </recommendedName>
</protein>
<dbReference type="EMBL" id="POUA01000009">
    <property type="protein sequence ID" value="PZG56021.1"/>
    <property type="molecule type" value="Genomic_DNA"/>
</dbReference>
<accession>A0A2W2H5T3</accession>
<proteinExistence type="predicted"/>
<evidence type="ECO:0000313" key="1">
    <source>
        <dbReference type="EMBL" id="PZG56021.1"/>
    </source>
</evidence>
<organism evidence="1 2">
    <name type="scientific">Spongiactinospora gelatinilytica</name>
    <dbReference type="NCBI Taxonomy" id="2666298"/>
    <lineage>
        <taxon>Bacteria</taxon>
        <taxon>Bacillati</taxon>
        <taxon>Actinomycetota</taxon>
        <taxon>Actinomycetes</taxon>
        <taxon>Streptosporangiales</taxon>
        <taxon>Streptosporangiaceae</taxon>
        <taxon>Spongiactinospora</taxon>
    </lineage>
</organism>
<reference evidence="1 2" key="1">
    <citation type="submission" date="2018-01" db="EMBL/GenBank/DDBJ databases">
        <title>Draft genome sequence of Sphaerisporangium sp. 7K107.</title>
        <authorList>
            <person name="Sahin N."/>
            <person name="Saygin H."/>
            <person name="Ay H."/>
        </authorList>
    </citation>
    <scope>NUCLEOTIDE SEQUENCE [LARGE SCALE GENOMIC DNA]</scope>
    <source>
        <strain evidence="1 2">7K107</strain>
    </source>
</reference>
<dbReference type="Proteomes" id="UP000248544">
    <property type="component" value="Unassembled WGS sequence"/>
</dbReference>
<name>A0A2W2H5T3_9ACTN</name>
<gene>
    <name evidence="1" type="ORF">C1I98_02290</name>
</gene>
<evidence type="ECO:0000313" key="2">
    <source>
        <dbReference type="Proteomes" id="UP000248544"/>
    </source>
</evidence>
<comment type="caution">
    <text evidence="1">The sequence shown here is derived from an EMBL/GenBank/DDBJ whole genome shotgun (WGS) entry which is preliminary data.</text>
</comment>
<sequence length="156" mass="17687">MSSPYERFFVRKMPNCADDLVNEGAGSGTPEPDNVGEALALIRSQDVPESKIHMTYTWIKECSEPVRWVNEHVHDYDELLVWTGNDPENPHDLGAEIYFDIEGVRHIVTQSGSVYLPAGTRHCPLGFNRVDRPFRFSALSLAPSYANRDYVPYKAE</sequence>
<keyword evidence="2" id="KW-1185">Reference proteome</keyword>
<evidence type="ECO:0008006" key="3">
    <source>
        <dbReference type="Google" id="ProtNLM"/>
    </source>
</evidence>
<dbReference type="RefSeq" id="WP_111165372.1">
    <property type="nucleotide sequence ID" value="NZ_POUA01000009.1"/>
</dbReference>